<dbReference type="AlphaFoldDB" id="C2KYB1"/>
<dbReference type="HOGENOM" id="CLU_2554982_0_0_9"/>
<protein>
    <submittedName>
        <fullName evidence="1">Uncharacterized protein</fullName>
    </submittedName>
</protein>
<gene>
    <name evidence="1" type="ORF">HMPREF6123_1480</name>
</gene>
<reference evidence="1 2" key="1">
    <citation type="submission" date="2009-04" db="EMBL/GenBank/DDBJ databases">
        <authorList>
            <person name="Qin X."/>
            <person name="Bachman B."/>
            <person name="Battles P."/>
            <person name="Bell A."/>
            <person name="Bess C."/>
            <person name="Bickham C."/>
            <person name="Chaboub L."/>
            <person name="Chen D."/>
            <person name="Coyle M."/>
            <person name="Deiros D.R."/>
            <person name="Dinh H."/>
            <person name="Forbes L."/>
            <person name="Fowler G."/>
            <person name="Francisco L."/>
            <person name="Fu Q."/>
            <person name="Gubbala S."/>
            <person name="Hale W."/>
            <person name="Han Y."/>
            <person name="Hemphill L."/>
            <person name="Highlander S.K."/>
            <person name="Hirani K."/>
            <person name="Hogues M."/>
            <person name="Jackson L."/>
            <person name="Jakkamsetti A."/>
            <person name="Javaid M."/>
            <person name="Jiang H."/>
            <person name="Korchina V."/>
            <person name="Kovar C."/>
            <person name="Lara F."/>
            <person name="Lee S."/>
            <person name="Mata R."/>
            <person name="Mathew T."/>
            <person name="Moen C."/>
            <person name="Morales K."/>
            <person name="Munidasa M."/>
            <person name="Nazareth L."/>
            <person name="Ngo R."/>
            <person name="Nguyen L."/>
            <person name="Okwuonu G."/>
            <person name="Ongeri F."/>
            <person name="Patil S."/>
            <person name="Petrosino J."/>
            <person name="Pham C."/>
            <person name="Pham P."/>
            <person name="Pu L.-L."/>
            <person name="Puazo M."/>
            <person name="Raj R."/>
            <person name="Reid J."/>
            <person name="Rouhana J."/>
            <person name="Saada N."/>
            <person name="Shang Y."/>
            <person name="Simmons D."/>
            <person name="Thornton R."/>
            <person name="Warren J."/>
            <person name="Weissenberger G."/>
            <person name="Zhang J."/>
            <person name="Zhang L."/>
            <person name="Zhou C."/>
            <person name="Zhu D."/>
            <person name="Muzny D."/>
            <person name="Worley K."/>
            <person name="Gibbs R."/>
        </authorList>
    </citation>
    <scope>NUCLEOTIDE SEQUENCE [LARGE SCALE GENOMIC DNA]</scope>
    <source>
        <strain evidence="1 2">F0268</strain>
    </source>
</reference>
<dbReference type="STRING" id="585501.HMPREF6123_1480"/>
<name>C2KYB1_9FIRM</name>
<organism evidence="1 2">
    <name type="scientific">Oribacterium sinus F0268</name>
    <dbReference type="NCBI Taxonomy" id="585501"/>
    <lineage>
        <taxon>Bacteria</taxon>
        <taxon>Bacillati</taxon>
        <taxon>Bacillota</taxon>
        <taxon>Clostridia</taxon>
        <taxon>Lachnospirales</taxon>
        <taxon>Lachnospiraceae</taxon>
        <taxon>Oribacterium</taxon>
    </lineage>
</organism>
<accession>C2KYB1</accession>
<sequence length="82" mass="9873">MGTMENHIWSIISRRKKYNHNNWSIKRGNHLAKILAKRCSRKLYEVTEKLHIPVFEAKKLEEIFFRWGESKKSLEKDTSIRS</sequence>
<dbReference type="Proteomes" id="UP000004121">
    <property type="component" value="Unassembled WGS sequence"/>
</dbReference>
<proteinExistence type="predicted"/>
<comment type="caution">
    <text evidence="1">The sequence shown here is derived from an EMBL/GenBank/DDBJ whole genome shotgun (WGS) entry which is preliminary data.</text>
</comment>
<keyword evidence="2" id="KW-1185">Reference proteome</keyword>
<evidence type="ECO:0000313" key="1">
    <source>
        <dbReference type="EMBL" id="EEJ51244.1"/>
    </source>
</evidence>
<dbReference type="EMBL" id="ACKX01000152">
    <property type="protein sequence ID" value="EEJ51244.1"/>
    <property type="molecule type" value="Genomic_DNA"/>
</dbReference>
<dbReference type="InParanoid" id="C2KYB1"/>
<evidence type="ECO:0000313" key="2">
    <source>
        <dbReference type="Proteomes" id="UP000004121"/>
    </source>
</evidence>